<reference evidence="4" key="1">
    <citation type="journal article" date="2019" name="Int. J. Syst. Evol. Microbiol.">
        <title>The Global Catalogue of Microorganisms (GCM) 10K type strain sequencing project: providing services to taxonomists for standard genome sequencing and annotation.</title>
        <authorList>
            <consortium name="The Broad Institute Genomics Platform"/>
            <consortium name="The Broad Institute Genome Sequencing Center for Infectious Disease"/>
            <person name="Wu L."/>
            <person name="Ma J."/>
        </authorList>
    </citation>
    <scope>NUCLEOTIDE SEQUENCE [LARGE SCALE GENOMIC DNA]</scope>
    <source>
        <strain evidence="4">CCUG 59778</strain>
    </source>
</reference>
<sequence length="337" mass="34492">MLDEVSPGRSARRRAVGALGRLLLATAAAAVLAAAAFGWALTRLVAENVTVLPAAVPADAPQRPQAAGGARPPVSVLVIGSDRREGADVGGGVTGQRADALMLVRLAGDRGHADVLALPRDSWVDIPGHGRGKLNASLAHGGVPLVVRTVEDLVGVRVDHVLVADFGAVRAITGDLGGVPVTNPAASTDPLTGTSFAAGPLLLDGDRAMTWVRQRYGLPHGDLDRIVRQQQLLAGIAKRLGGTGALELPGTLRAVVSTASRHVSVDAGLTVPRMTELAAALAAVPRDQVRFFTAPVRGTGTSSDGQAYLVLDHDLLAAAGRAIATDQAVPLPSNEVP</sequence>
<dbReference type="PANTHER" id="PTHR33392">
    <property type="entry name" value="POLYISOPRENYL-TEICHOIC ACID--PEPTIDOGLYCAN TEICHOIC ACID TRANSFERASE TAGU"/>
    <property type="match status" value="1"/>
</dbReference>
<dbReference type="InterPro" id="IPR050922">
    <property type="entry name" value="LytR/CpsA/Psr_CW_biosynth"/>
</dbReference>
<dbReference type="EMBL" id="JBHSKF010000002">
    <property type="protein sequence ID" value="MFC5286592.1"/>
    <property type="molecule type" value="Genomic_DNA"/>
</dbReference>
<dbReference type="RefSeq" id="WP_378244667.1">
    <property type="nucleotide sequence ID" value="NZ_JBHSKF010000002.1"/>
</dbReference>
<keyword evidence="4" id="KW-1185">Reference proteome</keyword>
<name>A0ABW0EGS6_9PSEU</name>
<feature type="domain" description="Cell envelope-related transcriptional attenuator" evidence="2">
    <location>
        <begin position="97"/>
        <end position="239"/>
    </location>
</feature>
<dbReference type="InterPro" id="IPR004474">
    <property type="entry name" value="LytR_CpsA_psr"/>
</dbReference>
<evidence type="ECO:0000313" key="4">
    <source>
        <dbReference type="Proteomes" id="UP001596157"/>
    </source>
</evidence>
<evidence type="ECO:0000259" key="2">
    <source>
        <dbReference type="Pfam" id="PF03816"/>
    </source>
</evidence>
<evidence type="ECO:0000256" key="1">
    <source>
        <dbReference type="ARBA" id="ARBA00006068"/>
    </source>
</evidence>
<dbReference type="Proteomes" id="UP001596157">
    <property type="component" value="Unassembled WGS sequence"/>
</dbReference>
<dbReference type="Pfam" id="PF03816">
    <property type="entry name" value="LytR_cpsA_psr"/>
    <property type="match status" value="1"/>
</dbReference>
<comment type="caution">
    <text evidence="3">The sequence shown here is derived from an EMBL/GenBank/DDBJ whole genome shotgun (WGS) entry which is preliminary data.</text>
</comment>
<evidence type="ECO:0000313" key="3">
    <source>
        <dbReference type="EMBL" id="MFC5286592.1"/>
    </source>
</evidence>
<dbReference type="Gene3D" id="3.40.630.190">
    <property type="entry name" value="LCP protein"/>
    <property type="match status" value="1"/>
</dbReference>
<gene>
    <name evidence="3" type="ORF">ACFPM7_05970</name>
</gene>
<proteinExistence type="inferred from homology"/>
<dbReference type="NCBIfam" id="TIGR00350">
    <property type="entry name" value="lytR_cpsA_psr"/>
    <property type="match status" value="1"/>
</dbReference>
<comment type="similarity">
    <text evidence="1">Belongs to the LytR/CpsA/Psr (LCP) family.</text>
</comment>
<protein>
    <submittedName>
        <fullName evidence="3">LCP family protein</fullName>
    </submittedName>
</protein>
<accession>A0ABW0EGS6</accession>
<organism evidence="3 4">
    <name type="scientific">Actinokineospora guangxiensis</name>
    <dbReference type="NCBI Taxonomy" id="1490288"/>
    <lineage>
        <taxon>Bacteria</taxon>
        <taxon>Bacillati</taxon>
        <taxon>Actinomycetota</taxon>
        <taxon>Actinomycetes</taxon>
        <taxon>Pseudonocardiales</taxon>
        <taxon>Pseudonocardiaceae</taxon>
        <taxon>Actinokineospora</taxon>
    </lineage>
</organism>
<dbReference type="PANTHER" id="PTHR33392:SF6">
    <property type="entry name" value="POLYISOPRENYL-TEICHOIC ACID--PEPTIDOGLYCAN TEICHOIC ACID TRANSFERASE TAGU"/>
    <property type="match status" value="1"/>
</dbReference>